<organism evidence="5 6">
    <name type="scientific">Persicitalea jodogahamensis</name>
    <dbReference type="NCBI Taxonomy" id="402147"/>
    <lineage>
        <taxon>Bacteria</taxon>
        <taxon>Pseudomonadati</taxon>
        <taxon>Bacteroidota</taxon>
        <taxon>Cytophagia</taxon>
        <taxon>Cytophagales</taxon>
        <taxon>Spirosomataceae</taxon>
        <taxon>Persicitalea</taxon>
    </lineage>
</organism>
<protein>
    <recommendedName>
        <fullName evidence="4">Type I restriction modification DNA specificity domain-containing protein</fullName>
    </recommendedName>
</protein>
<dbReference type="AlphaFoldDB" id="A0A8J3GD17"/>
<dbReference type="Proteomes" id="UP000598271">
    <property type="component" value="Unassembled WGS sequence"/>
</dbReference>
<gene>
    <name evidence="5" type="ORF">GCM10007390_49960</name>
</gene>
<evidence type="ECO:0000256" key="2">
    <source>
        <dbReference type="ARBA" id="ARBA00022747"/>
    </source>
</evidence>
<keyword evidence="3" id="KW-0238">DNA-binding</keyword>
<dbReference type="InterPro" id="IPR044946">
    <property type="entry name" value="Restrct_endonuc_typeI_TRD_sf"/>
</dbReference>
<dbReference type="Pfam" id="PF01420">
    <property type="entry name" value="Methylase_S"/>
    <property type="match status" value="1"/>
</dbReference>
<evidence type="ECO:0000259" key="4">
    <source>
        <dbReference type="Pfam" id="PF01420"/>
    </source>
</evidence>
<feature type="domain" description="Type I restriction modification DNA specificity" evidence="4">
    <location>
        <begin position="63"/>
        <end position="171"/>
    </location>
</feature>
<dbReference type="PANTHER" id="PTHR30408">
    <property type="entry name" value="TYPE-1 RESTRICTION ENZYME ECOKI SPECIFICITY PROTEIN"/>
    <property type="match status" value="1"/>
</dbReference>
<name>A0A8J3GD17_9BACT</name>
<dbReference type="GO" id="GO:0003677">
    <property type="term" value="F:DNA binding"/>
    <property type="evidence" value="ECO:0007669"/>
    <property type="project" value="UniProtKB-KW"/>
</dbReference>
<dbReference type="SUPFAM" id="SSF116734">
    <property type="entry name" value="DNA methylase specificity domain"/>
    <property type="match status" value="1"/>
</dbReference>
<dbReference type="CDD" id="cd16961">
    <property type="entry name" value="RMtype1_S_TRD-CR_like"/>
    <property type="match status" value="1"/>
</dbReference>
<comment type="similarity">
    <text evidence="1">Belongs to the type-I restriction system S methylase family.</text>
</comment>
<dbReference type="Gene3D" id="3.90.220.20">
    <property type="entry name" value="DNA methylase specificity domains"/>
    <property type="match status" value="1"/>
</dbReference>
<dbReference type="InterPro" id="IPR000055">
    <property type="entry name" value="Restrct_endonuc_typeI_TRD"/>
</dbReference>
<accession>A0A8J3GD17</accession>
<dbReference type="PANTHER" id="PTHR30408:SF12">
    <property type="entry name" value="TYPE I RESTRICTION ENZYME MJAVIII SPECIFICITY SUBUNIT"/>
    <property type="match status" value="1"/>
</dbReference>
<dbReference type="EMBL" id="BMXF01000008">
    <property type="protein sequence ID" value="GHB87847.1"/>
    <property type="molecule type" value="Genomic_DNA"/>
</dbReference>
<dbReference type="InterPro" id="IPR052021">
    <property type="entry name" value="Type-I_RS_S_subunit"/>
</dbReference>
<evidence type="ECO:0000313" key="5">
    <source>
        <dbReference type="EMBL" id="GHB87847.1"/>
    </source>
</evidence>
<evidence type="ECO:0000256" key="3">
    <source>
        <dbReference type="ARBA" id="ARBA00023125"/>
    </source>
</evidence>
<dbReference type="RefSeq" id="WP_189568852.1">
    <property type="nucleotide sequence ID" value="NZ_BMXF01000008.1"/>
</dbReference>
<dbReference type="GO" id="GO:0009307">
    <property type="term" value="P:DNA restriction-modification system"/>
    <property type="evidence" value="ECO:0007669"/>
    <property type="project" value="UniProtKB-KW"/>
</dbReference>
<reference evidence="5 6" key="1">
    <citation type="journal article" date="2014" name="Int. J. Syst. Evol. Microbiol.">
        <title>Complete genome sequence of Corynebacterium casei LMG S-19264T (=DSM 44701T), isolated from a smear-ripened cheese.</title>
        <authorList>
            <consortium name="US DOE Joint Genome Institute (JGI-PGF)"/>
            <person name="Walter F."/>
            <person name="Albersmeier A."/>
            <person name="Kalinowski J."/>
            <person name="Ruckert C."/>
        </authorList>
    </citation>
    <scope>NUCLEOTIDE SEQUENCE [LARGE SCALE GENOMIC DNA]</scope>
    <source>
        <strain evidence="5 6">KCTC 12866</strain>
    </source>
</reference>
<proteinExistence type="inferred from homology"/>
<sequence>MLLPLDHIVDIQIGMGLRPAKTGEPIAFLNPGDFDEYGRMLSVEPPTRLNSARNVMERAWIEPEDVLLMGRGSRHSAVFYRKEYPRAVASAAFYILRVNEPEVVLPEFLACYLNQPGTQTQLDRRVSSSATVPTLNKKDLLDLPIPVPSLDIQRRLIDLHNEFLTIQSLHQQITDHHQNLITECFSTTLAPLLPKETA</sequence>
<evidence type="ECO:0000313" key="6">
    <source>
        <dbReference type="Proteomes" id="UP000598271"/>
    </source>
</evidence>
<keyword evidence="6" id="KW-1185">Reference proteome</keyword>
<comment type="caution">
    <text evidence="5">The sequence shown here is derived from an EMBL/GenBank/DDBJ whole genome shotgun (WGS) entry which is preliminary data.</text>
</comment>
<keyword evidence="2" id="KW-0680">Restriction system</keyword>
<evidence type="ECO:0000256" key="1">
    <source>
        <dbReference type="ARBA" id="ARBA00010923"/>
    </source>
</evidence>